<dbReference type="PANTHER" id="PTHR48050">
    <property type="entry name" value="STEROL 3-BETA-GLUCOSYLTRANSFERASE"/>
    <property type="match status" value="1"/>
</dbReference>
<dbReference type="InterPro" id="IPR050426">
    <property type="entry name" value="Glycosyltransferase_28"/>
</dbReference>
<feature type="chain" id="PRO_5047343422" evidence="4">
    <location>
        <begin position="25"/>
        <end position="421"/>
    </location>
</feature>
<dbReference type="InterPro" id="IPR010610">
    <property type="entry name" value="EryCIII-like_C"/>
</dbReference>
<dbReference type="PANTHER" id="PTHR48050:SF13">
    <property type="entry name" value="STEROL 3-BETA-GLUCOSYLTRANSFERASE UGT80A2"/>
    <property type="match status" value="1"/>
</dbReference>
<dbReference type="Gene3D" id="3.40.50.2000">
    <property type="entry name" value="Glycogen Phosphorylase B"/>
    <property type="match status" value="2"/>
</dbReference>
<dbReference type="CDD" id="cd03784">
    <property type="entry name" value="GT1_Gtf-like"/>
    <property type="match status" value="1"/>
</dbReference>
<sequence>MRILFTPVAATATPLFHLVPLAWAFRAAGHEVRVAVLPDLAQAVTATGLPVAEVGRDYKIMDGVIASRGGHRVIEAPASEWTRSGLASADGAASAPPPADQAGLADLRNAAMAPLVEGAARMTPDLLRFAERWRPDLVVTDSMVFAAPIVAARLGIPLVRHTWGPDVMRMISQPLQGFSDAGDVRGQWPVGLPELYDHHGVEVRNDHPLRTVDPWPTSLQLPGMAGRLPVRFVPYNGAAAVPDWALDRPGRPRVCVTWGTSTAALAGDEAFVLPRVVDALAGMDVEVVLAISAADRVKLGSLPDNARVAENVPLHLFMPSCSAIVNQGGTSSLLTAACFGVPQVMMPQTADNPFNAANYNASGAGITLDPTRATNDEIGAAVARVLTDEACRAAAEKVREEIAGTPPPSAVVDSLQALARA</sequence>
<feature type="domain" description="Erythromycin biosynthesis protein CIII-like N-terminal" evidence="6">
    <location>
        <begin position="23"/>
        <end position="259"/>
    </location>
</feature>
<reference evidence="8" key="1">
    <citation type="journal article" date="2019" name="Int. J. Syst. Evol. Microbiol.">
        <title>The Global Catalogue of Microorganisms (GCM) 10K type strain sequencing project: providing services to taxonomists for standard genome sequencing and annotation.</title>
        <authorList>
            <consortium name="The Broad Institute Genomics Platform"/>
            <consortium name="The Broad Institute Genome Sequencing Center for Infectious Disease"/>
            <person name="Wu L."/>
            <person name="Ma J."/>
        </authorList>
    </citation>
    <scope>NUCLEOTIDE SEQUENCE [LARGE SCALE GENOMIC DNA]</scope>
    <source>
        <strain evidence="8">CGMCC 4.7173</strain>
    </source>
</reference>
<keyword evidence="8" id="KW-1185">Reference proteome</keyword>
<dbReference type="Proteomes" id="UP001596207">
    <property type="component" value="Unassembled WGS sequence"/>
</dbReference>
<evidence type="ECO:0000313" key="7">
    <source>
        <dbReference type="EMBL" id="MFC5940563.1"/>
    </source>
</evidence>
<feature type="domain" description="Erythromycin biosynthesis protein CIII-like C-terminal" evidence="5">
    <location>
        <begin position="275"/>
        <end position="418"/>
    </location>
</feature>
<feature type="signal peptide" evidence="4">
    <location>
        <begin position="1"/>
        <end position="24"/>
    </location>
</feature>
<dbReference type="Pfam" id="PF21036">
    <property type="entry name" value="EryCIII-like_N"/>
    <property type="match status" value="1"/>
</dbReference>
<organism evidence="7 8">
    <name type="scientific">Micromonospora harpali</name>
    <dbReference type="NCBI Taxonomy" id="1490225"/>
    <lineage>
        <taxon>Bacteria</taxon>
        <taxon>Bacillati</taxon>
        <taxon>Actinomycetota</taxon>
        <taxon>Actinomycetes</taxon>
        <taxon>Micromonosporales</taxon>
        <taxon>Micromonosporaceae</taxon>
        <taxon>Micromonospora</taxon>
    </lineage>
</organism>
<keyword evidence="2" id="KW-0328">Glycosyltransferase</keyword>
<evidence type="ECO:0000256" key="2">
    <source>
        <dbReference type="ARBA" id="ARBA00022676"/>
    </source>
</evidence>
<evidence type="ECO:0000259" key="6">
    <source>
        <dbReference type="Pfam" id="PF21036"/>
    </source>
</evidence>
<evidence type="ECO:0000256" key="4">
    <source>
        <dbReference type="SAM" id="SignalP"/>
    </source>
</evidence>
<accession>A0ABW1HIX1</accession>
<dbReference type="EMBL" id="JBHSQQ010000009">
    <property type="protein sequence ID" value="MFC5940563.1"/>
    <property type="molecule type" value="Genomic_DNA"/>
</dbReference>
<dbReference type="RefSeq" id="WP_353901392.1">
    <property type="nucleotide sequence ID" value="NZ_CP158970.1"/>
</dbReference>
<evidence type="ECO:0000256" key="3">
    <source>
        <dbReference type="ARBA" id="ARBA00022679"/>
    </source>
</evidence>
<dbReference type="SUPFAM" id="SSF53756">
    <property type="entry name" value="UDP-Glycosyltransferase/glycogen phosphorylase"/>
    <property type="match status" value="1"/>
</dbReference>
<protein>
    <submittedName>
        <fullName evidence="7">Nucleotide disphospho-sugar-binding domain-containing protein</fullName>
    </submittedName>
</protein>
<evidence type="ECO:0000313" key="8">
    <source>
        <dbReference type="Proteomes" id="UP001596207"/>
    </source>
</evidence>
<comment type="caution">
    <text evidence="7">The sequence shown here is derived from an EMBL/GenBank/DDBJ whole genome shotgun (WGS) entry which is preliminary data.</text>
</comment>
<dbReference type="InterPro" id="IPR002213">
    <property type="entry name" value="UDP_glucos_trans"/>
</dbReference>
<evidence type="ECO:0000256" key="1">
    <source>
        <dbReference type="ARBA" id="ARBA00006962"/>
    </source>
</evidence>
<keyword evidence="4" id="KW-0732">Signal</keyword>
<dbReference type="Pfam" id="PF06722">
    <property type="entry name" value="EryCIII-like_C"/>
    <property type="match status" value="1"/>
</dbReference>
<comment type="similarity">
    <text evidence="1">Belongs to the glycosyltransferase 28 family.</text>
</comment>
<name>A0ABW1HIX1_9ACTN</name>
<gene>
    <name evidence="7" type="ORF">ACFPZ4_03610</name>
</gene>
<proteinExistence type="inferred from homology"/>
<keyword evidence="3" id="KW-0808">Transferase</keyword>
<dbReference type="InterPro" id="IPR048284">
    <property type="entry name" value="EryCIII-like_N"/>
</dbReference>
<evidence type="ECO:0000259" key="5">
    <source>
        <dbReference type="Pfam" id="PF06722"/>
    </source>
</evidence>